<name>A0AAD9FNC5_PAPLA</name>
<feature type="domain" description="PPM-type phosphatase" evidence="7">
    <location>
        <begin position="120"/>
        <end position="486"/>
    </location>
</feature>
<feature type="region of interest" description="Disordered" evidence="6">
    <location>
        <begin position="1"/>
        <end position="113"/>
    </location>
</feature>
<gene>
    <name evidence="8" type="ORF">DB88DRAFT_500070</name>
</gene>
<organism evidence="8 9">
    <name type="scientific">Papiliotrema laurentii</name>
    <name type="common">Cryptococcus laurentii</name>
    <dbReference type="NCBI Taxonomy" id="5418"/>
    <lineage>
        <taxon>Eukaryota</taxon>
        <taxon>Fungi</taxon>
        <taxon>Dikarya</taxon>
        <taxon>Basidiomycota</taxon>
        <taxon>Agaricomycotina</taxon>
        <taxon>Tremellomycetes</taxon>
        <taxon>Tremellales</taxon>
        <taxon>Rhynchogastremaceae</taxon>
        <taxon>Papiliotrema</taxon>
    </lineage>
</organism>
<evidence type="ECO:0000256" key="4">
    <source>
        <dbReference type="ARBA" id="ARBA00022912"/>
    </source>
</evidence>
<dbReference type="PANTHER" id="PTHR13832">
    <property type="entry name" value="PROTEIN PHOSPHATASE 2C"/>
    <property type="match status" value="1"/>
</dbReference>
<dbReference type="InterPro" id="IPR001932">
    <property type="entry name" value="PPM-type_phosphatase-like_dom"/>
</dbReference>
<evidence type="ECO:0000256" key="2">
    <source>
        <dbReference type="ARBA" id="ARBA00022723"/>
    </source>
</evidence>
<feature type="region of interest" description="Disordered" evidence="6">
    <location>
        <begin position="263"/>
        <end position="297"/>
    </location>
</feature>
<dbReference type="InterPro" id="IPR000222">
    <property type="entry name" value="PP2C_BS"/>
</dbReference>
<proteinExistence type="inferred from homology"/>
<evidence type="ECO:0000313" key="8">
    <source>
        <dbReference type="EMBL" id="KAK1921223.1"/>
    </source>
</evidence>
<dbReference type="GO" id="GO:0046872">
    <property type="term" value="F:metal ion binding"/>
    <property type="evidence" value="ECO:0007669"/>
    <property type="project" value="UniProtKB-KW"/>
</dbReference>
<dbReference type="PROSITE" id="PS01032">
    <property type="entry name" value="PPM_1"/>
    <property type="match status" value="1"/>
</dbReference>
<feature type="compositionally biased region" description="Gly residues" evidence="6">
    <location>
        <begin position="270"/>
        <end position="290"/>
    </location>
</feature>
<dbReference type="Gene3D" id="3.60.40.10">
    <property type="entry name" value="PPM-type phosphatase domain"/>
    <property type="match status" value="1"/>
</dbReference>
<accession>A0AAD9FNC5</accession>
<dbReference type="GO" id="GO:0004722">
    <property type="term" value="F:protein serine/threonine phosphatase activity"/>
    <property type="evidence" value="ECO:0007669"/>
    <property type="project" value="InterPro"/>
</dbReference>
<reference evidence="8" key="1">
    <citation type="submission" date="2023-02" db="EMBL/GenBank/DDBJ databases">
        <title>Identification and recombinant expression of a fungal hydrolase from Papiliotrema laurentii that hydrolyzes apple cutin and clears colloidal polyester polyurethane.</title>
        <authorList>
            <consortium name="DOE Joint Genome Institute"/>
            <person name="Roman V.A."/>
            <person name="Bojanowski C."/>
            <person name="Crable B.R."/>
            <person name="Wagner D.N."/>
            <person name="Hung C.S."/>
            <person name="Nadeau L.J."/>
            <person name="Schratz L."/>
            <person name="Haridas S."/>
            <person name="Pangilinan J."/>
            <person name="Lipzen A."/>
            <person name="Na H."/>
            <person name="Yan M."/>
            <person name="Ng V."/>
            <person name="Grigoriev I.V."/>
            <person name="Spatafora J.W."/>
            <person name="Barlow D."/>
            <person name="Biffinger J."/>
            <person name="Kelley-Loughnane N."/>
            <person name="Varaljay V.A."/>
            <person name="Crookes-Goodson W.J."/>
        </authorList>
    </citation>
    <scope>NUCLEOTIDE SEQUENCE</scope>
    <source>
        <strain evidence="8">5307AH</strain>
    </source>
</reference>
<dbReference type="AlphaFoldDB" id="A0AAD9FNC5"/>
<dbReference type="InterPro" id="IPR015655">
    <property type="entry name" value="PP2C"/>
</dbReference>
<dbReference type="Pfam" id="PF00481">
    <property type="entry name" value="PP2C"/>
    <property type="match status" value="2"/>
</dbReference>
<dbReference type="Proteomes" id="UP001182556">
    <property type="component" value="Unassembled WGS sequence"/>
</dbReference>
<evidence type="ECO:0000256" key="3">
    <source>
        <dbReference type="ARBA" id="ARBA00022801"/>
    </source>
</evidence>
<evidence type="ECO:0000256" key="1">
    <source>
        <dbReference type="ARBA" id="ARBA00006702"/>
    </source>
</evidence>
<sequence>MKPSPSSLAQAHPDHPKLADLGVQPDSNAGAISSTGMTYSSPTQASSASDNEDTFDNNAASGMLKRPGGFTEGPNARSKSVTVADGDDTYGALNCHPAAGSPPSQPKSNSPQQLLKGTFRVGVSEDKNKRCRRTMEDAHSFVYDYAGVNGQGYFAVFDGHAGKHAAEWCGQNFHEYLLDALLTYPDQPIPDLLNKTFHTVDARLSALTQAGKTSSGCTAVTAFLRVERADDGEPRGFTNPDLAPRGLLEGKGEEELEAQISQANVERRGSMGGGTSGSIGGAGQTDGSGSSGLSRRVSGRRIRDFVRGLTGSGDKDKSDDDDNVVTFTGEGRVEAIDAQCDAGLKRVLYTANVGDARAVLSRGGKAVRLTYDHKGSDHQEAKRITDAGGFVMNNRVNGVLAVTRSLGDTSMKEFVVGSPYTTETVLDDQDEFLIVACDGLWDVCEDQAAVDLVRSIQDPQEASKRLLDHAMSNYSTDNLSVMVIRFYNP</sequence>
<protein>
    <submittedName>
        <fullName evidence="8">Ptc1 protein phosphatase type 2C</fullName>
    </submittedName>
</protein>
<feature type="compositionally biased region" description="Polar residues" evidence="6">
    <location>
        <begin position="25"/>
        <end position="49"/>
    </location>
</feature>
<dbReference type="PANTHER" id="PTHR13832:SF837">
    <property type="entry name" value="PROTEIN PHOSPHATASE 2C-LIKE DOMAIN-CONTAINING PROTEIN 1"/>
    <property type="match status" value="1"/>
</dbReference>
<evidence type="ECO:0000256" key="6">
    <source>
        <dbReference type="SAM" id="MobiDB-lite"/>
    </source>
</evidence>
<dbReference type="InterPro" id="IPR036457">
    <property type="entry name" value="PPM-type-like_dom_sf"/>
</dbReference>
<keyword evidence="4 5" id="KW-0904">Protein phosphatase</keyword>
<evidence type="ECO:0000259" key="7">
    <source>
        <dbReference type="PROSITE" id="PS51746"/>
    </source>
</evidence>
<dbReference type="PROSITE" id="PS51746">
    <property type="entry name" value="PPM_2"/>
    <property type="match status" value="1"/>
</dbReference>
<keyword evidence="2" id="KW-0479">Metal-binding</keyword>
<comment type="similarity">
    <text evidence="1 5">Belongs to the PP2C family.</text>
</comment>
<dbReference type="EMBL" id="JAODAN010000011">
    <property type="protein sequence ID" value="KAK1921223.1"/>
    <property type="molecule type" value="Genomic_DNA"/>
</dbReference>
<comment type="caution">
    <text evidence="8">The sequence shown here is derived from an EMBL/GenBank/DDBJ whole genome shotgun (WGS) entry which is preliminary data.</text>
</comment>
<keyword evidence="3 5" id="KW-0378">Hydrolase</keyword>
<dbReference type="CDD" id="cd00143">
    <property type="entry name" value="PP2Cc"/>
    <property type="match status" value="1"/>
</dbReference>
<dbReference type="SMART" id="SM00332">
    <property type="entry name" value="PP2Cc"/>
    <property type="match status" value="1"/>
</dbReference>
<evidence type="ECO:0000256" key="5">
    <source>
        <dbReference type="RuleBase" id="RU003465"/>
    </source>
</evidence>
<dbReference type="SUPFAM" id="SSF81606">
    <property type="entry name" value="PP2C-like"/>
    <property type="match status" value="2"/>
</dbReference>
<keyword evidence="9" id="KW-1185">Reference proteome</keyword>
<evidence type="ECO:0000313" key="9">
    <source>
        <dbReference type="Proteomes" id="UP001182556"/>
    </source>
</evidence>